<keyword evidence="6" id="KW-1185">Reference proteome</keyword>
<evidence type="ECO:0000256" key="3">
    <source>
        <dbReference type="SAM" id="Phobius"/>
    </source>
</evidence>
<dbReference type="SUPFAM" id="SSF52540">
    <property type="entry name" value="P-loop containing nucleoside triphosphate hydrolases"/>
    <property type="match status" value="1"/>
</dbReference>
<keyword evidence="1" id="KW-0547">Nucleotide-binding</keyword>
<dbReference type="PANTHER" id="PTHR24220:SF690">
    <property type="entry name" value="ABC TRANSPORTER, ATP-BINDING PROTEIN"/>
    <property type="match status" value="1"/>
</dbReference>
<dbReference type="InterPro" id="IPR027417">
    <property type="entry name" value="P-loop_NTPase"/>
</dbReference>
<organism evidence="5 6">
    <name type="scientific">Massilimicrobiota timonensis</name>
    <dbReference type="NCBI Taxonomy" id="1776392"/>
    <lineage>
        <taxon>Bacteria</taxon>
        <taxon>Bacillati</taxon>
        <taxon>Bacillota</taxon>
        <taxon>Erysipelotrichia</taxon>
        <taxon>Erysipelotrichales</taxon>
        <taxon>Erysipelotrichaceae</taxon>
        <taxon>Massilimicrobiota</taxon>
    </lineage>
</organism>
<evidence type="ECO:0000313" key="5">
    <source>
        <dbReference type="EMBL" id="MDM8195501.1"/>
    </source>
</evidence>
<dbReference type="RefSeq" id="WP_289527436.1">
    <property type="nucleotide sequence ID" value="NZ_JAUDCK010000009.1"/>
</dbReference>
<feature type="domain" description="ABC transporter" evidence="4">
    <location>
        <begin position="2"/>
        <end position="235"/>
    </location>
</feature>
<feature type="transmembrane region" description="Helical" evidence="3">
    <location>
        <begin position="482"/>
        <end position="503"/>
    </location>
</feature>
<dbReference type="Gene3D" id="3.40.50.300">
    <property type="entry name" value="P-loop containing nucleotide triphosphate hydrolases"/>
    <property type="match status" value="1"/>
</dbReference>
<dbReference type="PANTHER" id="PTHR24220">
    <property type="entry name" value="IMPORT ATP-BINDING PROTEIN"/>
    <property type="match status" value="1"/>
</dbReference>
<reference evidence="6" key="1">
    <citation type="submission" date="2023-06" db="EMBL/GenBank/DDBJ databases">
        <title>Identification and characterization of horizontal gene transfer across gut microbiota members of farm animals based on homology search.</title>
        <authorList>
            <person name="Zeman M."/>
            <person name="Kubasova T."/>
            <person name="Jahodarova E."/>
            <person name="Nykrynova M."/>
            <person name="Rychlik I."/>
        </authorList>
    </citation>
    <scope>NUCLEOTIDE SEQUENCE [LARGE SCALE GENOMIC DNA]</scope>
    <source>
        <strain evidence="6">ET341</strain>
    </source>
</reference>
<gene>
    <name evidence="5" type="ORF">QUV98_04100</name>
</gene>
<dbReference type="Pfam" id="PF00005">
    <property type="entry name" value="ABC_tran"/>
    <property type="match status" value="1"/>
</dbReference>
<dbReference type="InterPro" id="IPR015854">
    <property type="entry name" value="ABC_transpr_LolD-like"/>
</dbReference>
<sequence>MIEIKNIQLSFPSKVLIESGNVNIPYGQITGIIGESGTGKTVLLQEIGLLRKDCHFDYIFDDMPINEYNDKQRAMVRCQNISFVYQDVCFFQKMNLKENIEFFAMLTHKSLTEDDIHKLLDMVHLDFDLSTSIETMSGGEKQRLAILCGLIRDADLFIFDEPTAYLDAPNTAIIIELLKDLAYQKKKMVLVATHDPRLIDVFDNIYQIHSQKLEITKKAEDNHIKHTRSPLRLSFQILRKYMSLTHFRYKSKFIMLFSIAGVICTLLALIFTYSQNYQSIMGAPLLDILHHEILVIKKDTQLITPYEQALIQRQLMEYETYNDYTYTAYINSTPVYIKAYYPHQKDTLPVMEQENLPASFNHKEVEDVYMTYGLYHTILNSFDSFTLKDQQNQTIEIQPSKVLNPHFDLSFNIYIPYETFMDYLYSTNIDLSKTGVQCINIYIHNLSDISNIQRLLPSDYDILDENNLMFHVDSARLFDSNYIFIIVVIVLIAFIIYKIYSLILEQQNIALLSSLGITSVQLIQIMTYKEGIHLLLSFICTCVMSALILMLLGLFSFQTWGNMILAASFCLILIFMIILIAFYIMIKVFPPYKLLK</sequence>
<feature type="transmembrane region" description="Helical" evidence="3">
    <location>
        <begin position="563"/>
        <end position="586"/>
    </location>
</feature>
<accession>A0ABT7UH77</accession>
<proteinExistence type="predicted"/>
<dbReference type="PROSITE" id="PS00211">
    <property type="entry name" value="ABC_TRANSPORTER_1"/>
    <property type="match status" value="1"/>
</dbReference>
<feature type="transmembrane region" description="Helical" evidence="3">
    <location>
        <begin position="253"/>
        <end position="273"/>
    </location>
</feature>
<feature type="transmembrane region" description="Helical" evidence="3">
    <location>
        <begin position="534"/>
        <end position="557"/>
    </location>
</feature>
<protein>
    <submittedName>
        <fullName evidence="5">ABC transporter ATP-binding protein</fullName>
    </submittedName>
</protein>
<reference evidence="5 6" key="2">
    <citation type="submission" date="2023-06" db="EMBL/GenBank/DDBJ databases">
        <authorList>
            <person name="Zeman M."/>
            <person name="Kubasova T."/>
            <person name="Jahodarova E."/>
            <person name="Nykrynova M."/>
            <person name="Rychlik I."/>
        </authorList>
    </citation>
    <scope>NUCLEOTIDE SEQUENCE [LARGE SCALE GENOMIC DNA]</scope>
    <source>
        <strain evidence="5 6">ET341</strain>
    </source>
</reference>
<dbReference type="Proteomes" id="UP001529275">
    <property type="component" value="Unassembled WGS sequence"/>
</dbReference>
<dbReference type="PROSITE" id="PS50893">
    <property type="entry name" value="ABC_TRANSPORTER_2"/>
    <property type="match status" value="1"/>
</dbReference>
<evidence type="ECO:0000256" key="1">
    <source>
        <dbReference type="ARBA" id="ARBA00022741"/>
    </source>
</evidence>
<evidence type="ECO:0000256" key="2">
    <source>
        <dbReference type="ARBA" id="ARBA00022840"/>
    </source>
</evidence>
<dbReference type="GO" id="GO:0005524">
    <property type="term" value="F:ATP binding"/>
    <property type="evidence" value="ECO:0007669"/>
    <property type="project" value="UniProtKB-KW"/>
</dbReference>
<dbReference type="InterPro" id="IPR003593">
    <property type="entry name" value="AAA+_ATPase"/>
</dbReference>
<dbReference type="SMART" id="SM00382">
    <property type="entry name" value="AAA"/>
    <property type="match status" value="1"/>
</dbReference>
<keyword evidence="3" id="KW-0812">Transmembrane</keyword>
<dbReference type="EMBL" id="JAUDCK010000009">
    <property type="protein sequence ID" value="MDM8195501.1"/>
    <property type="molecule type" value="Genomic_DNA"/>
</dbReference>
<name>A0ABT7UH77_9FIRM</name>
<dbReference type="InterPro" id="IPR003439">
    <property type="entry name" value="ABC_transporter-like_ATP-bd"/>
</dbReference>
<dbReference type="InterPro" id="IPR017871">
    <property type="entry name" value="ABC_transporter-like_CS"/>
</dbReference>
<keyword evidence="3" id="KW-1133">Transmembrane helix</keyword>
<comment type="caution">
    <text evidence="5">The sequence shown here is derived from an EMBL/GenBank/DDBJ whole genome shotgun (WGS) entry which is preliminary data.</text>
</comment>
<evidence type="ECO:0000313" key="6">
    <source>
        <dbReference type="Proteomes" id="UP001529275"/>
    </source>
</evidence>
<evidence type="ECO:0000259" key="4">
    <source>
        <dbReference type="PROSITE" id="PS50893"/>
    </source>
</evidence>
<keyword evidence="2 5" id="KW-0067">ATP-binding</keyword>
<keyword evidence="3" id="KW-0472">Membrane</keyword>